<feature type="non-terminal residue" evidence="1">
    <location>
        <position position="1"/>
    </location>
</feature>
<dbReference type="AlphaFoldDB" id="A0A061IGK6"/>
<dbReference type="EMBL" id="KE668550">
    <property type="protein sequence ID" value="ERE83728.1"/>
    <property type="molecule type" value="Genomic_DNA"/>
</dbReference>
<evidence type="ECO:0000313" key="1">
    <source>
        <dbReference type="EMBL" id="ERE83728.1"/>
    </source>
</evidence>
<sequence length="166" mass="18451">SGKTDSEQMYLQQLWIFPFRGFSFRTTAVLLLSGMCVHNTWRRCHTKEPNALDDTNQPSNQYIQSHLLGGGGRNAAALAIAALLYVPSLIKQVHAVRFMSSWGPFTMNFLSESLCTIPESKFPACCLRVLWTMLSFRVPVFTLDAADLKNLQLGVGGELLGPVNDQ</sequence>
<organism evidence="1 2">
    <name type="scientific">Cricetulus griseus</name>
    <name type="common">Chinese hamster</name>
    <name type="synonym">Cricetulus barabensis griseus</name>
    <dbReference type="NCBI Taxonomy" id="10029"/>
    <lineage>
        <taxon>Eukaryota</taxon>
        <taxon>Metazoa</taxon>
        <taxon>Chordata</taxon>
        <taxon>Craniata</taxon>
        <taxon>Vertebrata</taxon>
        <taxon>Euteleostomi</taxon>
        <taxon>Mammalia</taxon>
        <taxon>Eutheria</taxon>
        <taxon>Euarchontoglires</taxon>
        <taxon>Glires</taxon>
        <taxon>Rodentia</taxon>
        <taxon>Myomorpha</taxon>
        <taxon>Muroidea</taxon>
        <taxon>Cricetidae</taxon>
        <taxon>Cricetinae</taxon>
        <taxon>Cricetulus</taxon>
    </lineage>
</organism>
<evidence type="ECO:0000313" key="2">
    <source>
        <dbReference type="Proteomes" id="UP000030759"/>
    </source>
</evidence>
<dbReference type="Proteomes" id="UP000030759">
    <property type="component" value="Unassembled WGS sequence"/>
</dbReference>
<accession>A0A061IGK6</accession>
<protein>
    <submittedName>
        <fullName evidence="1">Uncharacterized protein</fullName>
    </submittedName>
</protein>
<name>A0A061IGK6_CRIGR</name>
<gene>
    <name evidence="1" type="ORF">H671_2g6500</name>
</gene>
<reference evidence="2" key="1">
    <citation type="journal article" date="2013" name="Nat. Biotechnol.">
        <title>Chinese hamster genome sequenced from sorted chromosomes.</title>
        <authorList>
            <person name="Brinkrolf K."/>
            <person name="Rupp O."/>
            <person name="Laux H."/>
            <person name="Kollin F."/>
            <person name="Ernst W."/>
            <person name="Linke B."/>
            <person name="Kofler R."/>
            <person name="Romand S."/>
            <person name="Hesse F."/>
            <person name="Budach W.E."/>
            <person name="Galosy S."/>
            <person name="Muller D."/>
            <person name="Noll T."/>
            <person name="Wienberg J."/>
            <person name="Jostock T."/>
            <person name="Leonard M."/>
            <person name="Grillari J."/>
            <person name="Tauch A."/>
            <person name="Goesmann A."/>
            <person name="Helk B."/>
            <person name="Mott J.E."/>
            <person name="Puhler A."/>
            <person name="Borth N."/>
        </authorList>
    </citation>
    <scope>NUCLEOTIDE SEQUENCE [LARGE SCALE GENOMIC DNA]</scope>
    <source>
        <strain evidence="2">17A/GY</strain>
    </source>
</reference>
<proteinExistence type="predicted"/>